<evidence type="ECO:0008006" key="2">
    <source>
        <dbReference type="Google" id="ProtNLM"/>
    </source>
</evidence>
<proteinExistence type="predicted"/>
<dbReference type="AlphaFoldDB" id="A0A0F9QN16"/>
<evidence type="ECO:0000313" key="1">
    <source>
        <dbReference type="EMBL" id="KKN45580.1"/>
    </source>
</evidence>
<sequence length="69" mass="8366">MMCENIEQNKGRVIDWDSIQWNIPKRHVRRLQERIFRVTRDRDSYRNVRGDLDCFGGIVRNMNQNDTVT</sequence>
<protein>
    <recommendedName>
        <fullName evidence="2">Reverse transcriptase</fullName>
    </recommendedName>
</protein>
<dbReference type="EMBL" id="LAZR01001380">
    <property type="protein sequence ID" value="KKN45580.1"/>
    <property type="molecule type" value="Genomic_DNA"/>
</dbReference>
<organism evidence="1">
    <name type="scientific">marine sediment metagenome</name>
    <dbReference type="NCBI Taxonomy" id="412755"/>
    <lineage>
        <taxon>unclassified sequences</taxon>
        <taxon>metagenomes</taxon>
        <taxon>ecological metagenomes</taxon>
    </lineage>
</organism>
<name>A0A0F9QN16_9ZZZZ</name>
<comment type="caution">
    <text evidence="1">The sequence shown here is derived from an EMBL/GenBank/DDBJ whole genome shotgun (WGS) entry which is preliminary data.</text>
</comment>
<gene>
    <name evidence="1" type="ORF">LCGC14_0681750</name>
</gene>
<reference evidence="1" key="1">
    <citation type="journal article" date="2015" name="Nature">
        <title>Complex archaea that bridge the gap between prokaryotes and eukaryotes.</title>
        <authorList>
            <person name="Spang A."/>
            <person name="Saw J.H."/>
            <person name="Jorgensen S.L."/>
            <person name="Zaremba-Niedzwiedzka K."/>
            <person name="Martijn J."/>
            <person name="Lind A.E."/>
            <person name="van Eijk R."/>
            <person name="Schleper C."/>
            <person name="Guy L."/>
            <person name="Ettema T.J."/>
        </authorList>
    </citation>
    <scope>NUCLEOTIDE SEQUENCE</scope>
</reference>
<accession>A0A0F9QN16</accession>